<gene>
    <name evidence="8" type="ORF">PF001_g6464</name>
    <name evidence="7" type="ORF">PF006_g6305</name>
</gene>
<evidence type="ECO:0000313" key="9">
    <source>
        <dbReference type="Proteomes" id="UP000437068"/>
    </source>
</evidence>
<evidence type="ECO:0000313" key="10">
    <source>
        <dbReference type="Proteomes" id="UP000440732"/>
    </source>
</evidence>
<name>A0A6A4E8H4_9STRA</name>
<dbReference type="GO" id="GO:0016020">
    <property type="term" value="C:membrane"/>
    <property type="evidence" value="ECO:0007669"/>
    <property type="project" value="UniProtKB-SubCell"/>
</dbReference>
<feature type="transmembrane region" description="Helical" evidence="6">
    <location>
        <begin position="189"/>
        <end position="211"/>
    </location>
</feature>
<dbReference type="Proteomes" id="UP000440732">
    <property type="component" value="Unassembled WGS sequence"/>
</dbReference>
<feature type="transmembrane region" description="Helical" evidence="6">
    <location>
        <begin position="523"/>
        <end position="542"/>
    </location>
</feature>
<protein>
    <recommendedName>
        <fullName evidence="11">Amino acid permease/ SLC12A domain-containing protein</fullName>
    </recommendedName>
</protein>
<comment type="caution">
    <text evidence="8">The sequence shown here is derived from an EMBL/GenBank/DDBJ whole genome shotgun (WGS) entry which is preliminary data.</text>
</comment>
<dbReference type="InterPro" id="IPR002293">
    <property type="entry name" value="AA/rel_permease1"/>
</dbReference>
<evidence type="ECO:0000256" key="5">
    <source>
        <dbReference type="SAM" id="MobiDB-lite"/>
    </source>
</evidence>
<feature type="transmembrane region" description="Helical" evidence="6">
    <location>
        <begin position="395"/>
        <end position="414"/>
    </location>
</feature>
<accession>A0A6A4E8H4</accession>
<proteinExistence type="predicted"/>
<dbReference type="AlphaFoldDB" id="A0A6A4E8H4"/>
<dbReference type="PANTHER" id="PTHR43243:SF11">
    <property type="entry name" value="AMINO ACID PERMEASE_ SLC12A DOMAIN-CONTAINING PROTEIN"/>
    <property type="match status" value="1"/>
</dbReference>
<dbReference type="EMBL" id="QXGE01000259">
    <property type="protein sequence ID" value="KAE9318234.1"/>
    <property type="molecule type" value="Genomic_DNA"/>
</dbReference>
<evidence type="ECO:0000256" key="1">
    <source>
        <dbReference type="ARBA" id="ARBA00004141"/>
    </source>
</evidence>
<feature type="transmembrane region" description="Helical" evidence="6">
    <location>
        <begin position="435"/>
        <end position="455"/>
    </location>
</feature>
<feature type="transmembrane region" description="Helical" evidence="6">
    <location>
        <begin position="461"/>
        <end position="486"/>
    </location>
</feature>
<dbReference type="Proteomes" id="UP000437068">
    <property type="component" value="Unassembled WGS sequence"/>
</dbReference>
<comment type="subcellular location">
    <subcellularLocation>
        <location evidence="1">Membrane</location>
        <topology evidence="1">Multi-pass membrane protein</topology>
    </subcellularLocation>
</comment>
<evidence type="ECO:0000256" key="2">
    <source>
        <dbReference type="ARBA" id="ARBA00022692"/>
    </source>
</evidence>
<sequence length="740" mass="81451">MFRPTHLPSYPILRLLIIRSSDPFSFFVMDDLKVTLLSSPAPDAANTLPDASQTSTSDSPPRRSPRIRDFKLRGRHNLPAWMYPPEGETRRLSVPAHSIQATRERLEAPKQHLGEWPSTAICGNDILASVLYSSGIVAAKAGKLTPLAQAFVAFVLYLFRPIYEEAVTAIPLNGGSYNVLLNTTSKRTAAVAATLGIISYLATGVVSGTSALRYLDTQVDVSVVPGTVALLFVFAILSIVGIAESATVALAIFIAHVATLTLLSGFSLYYAVQHPDTFWANMQTDFPSVNVAGEVVKGNLLTGIFYGYSSAMLGITGFETSAQFVEEQAPGVFRKTLRNMWVFATFYNLLLSFLSLAVLPLEGPGGIYSDKDVVLAKMGLVVAGKWLESWVSVDAFVVLAGGVLTSYVGITGLVRRLAYDRVLPAFLTSTNSWRGTNHHIILLFFALQASLVILLRADATVLAGVFTFAFLGVMALFAFGCMLLKLKREDIPRDVHAPWWSCIFGLVMVLVGLLGNLLGDPAIFTYFALYFVVFASTMFIMLERVFILRILLYIMQQLFPSRGARDSTVEDIEAAKFQGKAKDGSRTGAKGGRTITAVLQEIHLPPIVFFLKSPDLPLLNKAILYVRKNEQTHNLHIVHVSEDADLDEDSSAEVTEADVQRRQLERENVEDMREMTRVFDLTYPKLKFDFVHVCGSSFDATLVHWLSDNLRVPPNMMFIRQPGTKHIHQVAALGVRVITG</sequence>
<feature type="transmembrane region" description="Helical" evidence="6">
    <location>
        <begin position="223"/>
        <end position="243"/>
    </location>
</feature>
<evidence type="ECO:0000256" key="6">
    <source>
        <dbReference type="SAM" id="Phobius"/>
    </source>
</evidence>
<keyword evidence="2 6" id="KW-0812">Transmembrane</keyword>
<dbReference type="Pfam" id="PF13520">
    <property type="entry name" value="AA_permease_2"/>
    <property type="match status" value="1"/>
</dbReference>
<organism evidence="8 9">
    <name type="scientific">Phytophthora fragariae</name>
    <dbReference type="NCBI Taxonomy" id="53985"/>
    <lineage>
        <taxon>Eukaryota</taxon>
        <taxon>Sar</taxon>
        <taxon>Stramenopiles</taxon>
        <taxon>Oomycota</taxon>
        <taxon>Peronosporomycetes</taxon>
        <taxon>Peronosporales</taxon>
        <taxon>Peronosporaceae</taxon>
        <taxon>Phytophthora</taxon>
    </lineage>
</organism>
<feature type="transmembrane region" description="Helical" evidence="6">
    <location>
        <begin position="249"/>
        <end position="272"/>
    </location>
</feature>
<evidence type="ECO:0000313" key="7">
    <source>
        <dbReference type="EMBL" id="KAE9149183.1"/>
    </source>
</evidence>
<keyword evidence="3 6" id="KW-1133">Transmembrane helix</keyword>
<reference evidence="9 10" key="1">
    <citation type="submission" date="2018-08" db="EMBL/GenBank/DDBJ databases">
        <title>Genomic investigation of the strawberry pathogen Phytophthora fragariae indicates pathogenicity is determined by transcriptional variation in three key races.</title>
        <authorList>
            <person name="Adams T.M."/>
            <person name="Armitage A.D."/>
            <person name="Sobczyk M.K."/>
            <person name="Bates H.J."/>
            <person name="Dunwell J.M."/>
            <person name="Nellist C.F."/>
            <person name="Harrison R.J."/>
        </authorList>
    </citation>
    <scope>NUCLEOTIDE SEQUENCE [LARGE SCALE GENOMIC DNA]</scope>
    <source>
        <strain evidence="8 9">A4</strain>
        <strain evidence="7 10">NOV-5</strain>
    </source>
</reference>
<dbReference type="Gene3D" id="1.20.1740.10">
    <property type="entry name" value="Amino acid/polyamine transporter I"/>
    <property type="match status" value="1"/>
</dbReference>
<feature type="transmembrane region" description="Helical" evidence="6">
    <location>
        <begin position="340"/>
        <end position="361"/>
    </location>
</feature>
<evidence type="ECO:0008006" key="11">
    <source>
        <dbReference type="Google" id="ProtNLM"/>
    </source>
</evidence>
<keyword evidence="4 6" id="KW-0472">Membrane</keyword>
<feature type="region of interest" description="Disordered" evidence="5">
    <location>
        <begin position="44"/>
        <end position="69"/>
    </location>
</feature>
<dbReference type="PANTHER" id="PTHR43243">
    <property type="entry name" value="INNER MEMBRANE TRANSPORTER YGJI-RELATED"/>
    <property type="match status" value="1"/>
</dbReference>
<evidence type="ECO:0000256" key="4">
    <source>
        <dbReference type="ARBA" id="ARBA00023136"/>
    </source>
</evidence>
<dbReference type="EMBL" id="QXGA01000252">
    <property type="protein sequence ID" value="KAE9149183.1"/>
    <property type="molecule type" value="Genomic_DNA"/>
</dbReference>
<evidence type="ECO:0000256" key="3">
    <source>
        <dbReference type="ARBA" id="ARBA00022989"/>
    </source>
</evidence>
<dbReference type="GO" id="GO:0015171">
    <property type="term" value="F:amino acid transmembrane transporter activity"/>
    <property type="evidence" value="ECO:0007669"/>
    <property type="project" value="TreeGrafter"/>
</dbReference>
<feature type="transmembrane region" description="Helical" evidence="6">
    <location>
        <begin position="498"/>
        <end position="517"/>
    </location>
</feature>
<evidence type="ECO:0000313" key="8">
    <source>
        <dbReference type="EMBL" id="KAE9318234.1"/>
    </source>
</evidence>